<evidence type="ECO:0000259" key="4">
    <source>
        <dbReference type="PROSITE" id="PS51118"/>
    </source>
</evidence>
<evidence type="ECO:0000256" key="3">
    <source>
        <dbReference type="ARBA" id="ARBA00023163"/>
    </source>
</evidence>
<dbReference type="InterPro" id="IPR036388">
    <property type="entry name" value="WH-like_DNA-bd_sf"/>
</dbReference>
<dbReference type="PANTHER" id="PTHR33204">
    <property type="entry name" value="TRANSCRIPTIONAL REGULATOR, MARR FAMILY"/>
    <property type="match status" value="1"/>
</dbReference>
<keyword evidence="6" id="KW-1185">Reference proteome</keyword>
<dbReference type="InterPro" id="IPR002577">
    <property type="entry name" value="HTH_HxlR"/>
</dbReference>
<keyword evidence="2" id="KW-0238">DNA-binding</keyword>
<dbReference type="Gene3D" id="1.10.10.10">
    <property type="entry name" value="Winged helix-like DNA-binding domain superfamily/Winged helix DNA-binding domain"/>
    <property type="match status" value="1"/>
</dbReference>
<gene>
    <name evidence="5" type="ORF">IWT5_00161</name>
</gene>
<organism evidence="5 6">
    <name type="scientific">Secundilactobacillus silagincola</name>
    <dbReference type="NCBI Taxonomy" id="1714681"/>
    <lineage>
        <taxon>Bacteria</taxon>
        <taxon>Bacillati</taxon>
        <taxon>Bacillota</taxon>
        <taxon>Bacilli</taxon>
        <taxon>Lactobacillales</taxon>
        <taxon>Lactobacillaceae</taxon>
        <taxon>Secundilactobacillus</taxon>
    </lineage>
</organism>
<dbReference type="OrthoDB" id="9800966at2"/>
<keyword evidence="3" id="KW-0804">Transcription</keyword>
<dbReference type="Pfam" id="PF01638">
    <property type="entry name" value="HxlR"/>
    <property type="match status" value="1"/>
</dbReference>
<dbReference type="AlphaFoldDB" id="A0A1Z5J0X6"/>
<dbReference type="GO" id="GO:0003677">
    <property type="term" value="F:DNA binding"/>
    <property type="evidence" value="ECO:0007669"/>
    <property type="project" value="UniProtKB-KW"/>
</dbReference>
<evidence type="ECO:0000256" key="2">
    <source>
        <dbReference type="ARBA" id="ARBA00023125"/>
    </source>
</evidence>
<dbReference type="Proteomes" id="UP000223370">
    <property type="component" value="Unassembled WGS sequence"/>
</dbReference>
<comment type="caution">
    <text evidence="5">The sequence shown here is derived from an EMBL/GenBank/DDBJ whole genome shotgun (WGS) entry which is preliminary data.</text>
</comment>
<sequence length="105" mass="11915">MPMRDLNISTKASLAVLSDKWYALILLNLTSSTSDFMQLRNAVRGISTFNLLLKLNELTALNLVTSTNDYHYQLTSEGQDFQQTLLALTSWGKQQLTRTLPVNHR</sequence>
<feature type="domain" description="HTH hxlR-type" evidence="4">
    <location>
        <begin position="1"/>
        <end position="100"/>
    </location>
</feature>
<evidence type="ECO:0000256" key="1">
    <source>
        <dbReference type="ARBA" id="ARBA00023015"/>
    </source>
</evidence>
<accession>A0A1Z5J0X6</accession>
<name>A0A1Z5J0X6_9LACO</name>
<evidence type="ECO:0000313" key="6">
    <source>
        <dbReference type="Proteomes" id="UP000223370"/>
    </source>
</evidence>
<evidence type="ECO:0000313" key="5">
    <source>
        <dbReference type="EMBL" id="GAX07428.1"/>
    </source>
</evidence>
<dbReference type="PROSITE" id="PS51118">
    <property type="entry name" value="HTH_HXLR"/>
    <property type="match status" value="1"/>
</dbReference>
<reference evidence="5 6" key="1">
    <citation type="submission" date="2015-11" db="EMBL/GenBank/DDBJ databases">
        <title>Draft genome sequences of new species of the genus Lactobacillus isolated from orchardgrass silage.</title>
        <authorList>
            <person name="Tohno M."/>
            <person name="Tanizawa Y."/>
            <person name="Arita M."/>
        </authorList>
    </citation>
    <scope>NUCLEOTIDE SEQUENCE [LARGE SCALE GENOMIC DNA]</scope>
    <source>
        <strain evidence="5 6">IWT5</strain>
    </source>
</reference>
<proteinExistence type="predicted"/>
<dbReference type="EMBL" id="BCMJ01000001">
    <property type="protein sequence ID" value="GAX07428.1"/>
    <property type="molecule type" value="Genomic_DNA"/>
</dbReference>
<dbReference type="InterPro" id="IPR036390">
    <property type="entry name" value="WH_DNA-bd_sf"/>
</dbReference>
<keyword evidence="1" id="KW-0805">Transcription regulation</keyword>
<protein>
    <submittedName>
        <fullName evidence="5">HxlR family transcriptional regulator</fullName>
    </submittedName>
</protein>
<dbReference type="SUPFAM" id="SSF46785">
    <property type="entry name" value="Winged helix' DNA-binding domain"/>
    <property type="match status" value="1"/>
</dbReference>